<gene>
    <name evidence="1" type="ORF">SAMN05216388_10592</name>
</gene>
<dbReference type="AlphaFoldDB" id="A0A1H8WGQ1"/>
<protein>
    <submittedName>
        <fullName evidence="1">Uncharacterized protein</fullName>
    </submittedName>
</protein>
<reference evidence="2" key="1">
    <citation type="submission" date="2016-10" db="EMBL/GenBank/DDBJ databases">
        <authorList>
            <person name="Varghese N."/>
            <person name="Submissions S."/>
        </authorList>
    </citation>
    <scope>NUCLEOTIDE SEQUENCE [LARGE SCALE GENOMIC DNA]</scope>
    <source>
        <strain evidence="2">IBRC-M 10043</strain>
    </source>
</reference>
<proteinExistence type="predicted"/>
<sequence>MTLGPFLSWLRVEHDLNKIYHYLPDSSKDESNIIETYLCQTEKFRYEWQLQTPVEP</sequence>
<name>A0A1H8WGQ1_9EURY</name>
<evidence type="ECO:0000313" key="2">
    <source>
        <dbReference type="Proteomes" id="UP000198775"/>
    </source>
</evidence>
<accession>A0A1H8WGQ1</accession>
<keyword evidence="2" id="KW-1185">Reference proteome</keyword>
<dbReference type="EMBL" id="FOCX01000059">
    <property type="protein sequence ID" value="SEP26874.1"/>
    <property type="molecule type" value="Genomic_DNA"/>
</dbReference>
<dbReference type="Proteomes" id="UP000198775">
    <property type="component" value="Unassembled WGS sequence"/>
</dbReference>
<organism evidence="1 2">
    <name type="scientific">Halorientalis persicus</name>
    <dbReference type="NCBI Taxonomy" id="1367881"/>
    <lineage>
        <taxon>Archaea</taxon>
        <taxon>Methanobacteriati</taxon>
        <taxon>Methanobacteriota</taxon>
        <taxon>Stenosarchaea group</taxon>
        <taxon>Halobacteria</taxon>
        <taxon>Halobacteriales</taxon>
        <taxon>Haloarculaceae</taxon>
        <taxon>Halorientalis</taxon>
    </lineage>
</organism>
<evidence type="ECO:0000313" key="1">
    <source>
        <dbReference type="EMBL" id="SEP26874.1"/>
    </source>
</evidence>